<evidence type="ECO:0000313" key="8">
    <source>
        <dbReference type="Proteomes" id="UP001196413"/>
    </source>
</evidence>
<keyword evidence="8" id="KW-1185">Reference proteome</keyword>
<dbReference type="EMBL" id="JAHQIW010001530">
    <property type="protein sequence ID" value="KAJ1352721.1"/>
    <property type="molecule type" value="Genomic_DNA"/>
</dbReference>
<protein>
    <recommendedName>
        <fullName evidence="6">IBB domain-containing protein</fullName>
    </recommendedName>
</protein>
<dbReference type="InterPro" id="IPR002652">
    <property type="entry name" value="Importin-a_IBB"/>
</dbReference>
<dbReference type="Gene3D" id="1.20.5.690">
    <property type="entry name" value="Importin-alpha, importin-beta-binding domain"/>
    <property type="match status" value="1"/>
</dbReference>
<evidence type="ECO:0000256" key="5">
    <source>
        <dbReference type="SAM" id="MobiDB-lite"/>
    </source>
</evidence>
<organism evidence="7 8">
    <name type="scientific">Parelaphostrongylus tenuis</name>
    <name type="common">Meningeal worm</name>
    <dbReference type="NCBI Taxonomy" id="148309"/>
    <lineage>
        <taxon>Eukaryota</taxon>
        <taxon>Metazoa</taxon>
        <taxon>Ecdysozoa</taxon>
        <taxon>Nematoda</taxon>
        <taxon>Chromadorea</taxon>
        <taxon>Rhabditida</taxon>
        <taxon>Rhabditina</taxon>
        <taxon>Rhabditomorpha</taxon>
        <taxon>Strongyloidea</taxon>
        <taxon>Metastrongylidae</taxon>
        <taxon>Parelaphostrongylus</taxon>
    </lineage>
</organism>
<dbReference type="InterPro" id="IPR036975">
    <property type="entry name" value="Importin-a_IBB_sf"/>
</dbReference>
<evidence type="ECO:0000256" key="1">
    <source>
        <dbReference type="ARBA" id="ARBA00010394"/>
    </source>
</evidence>
<dbReference type="Gene3D" id="1.25.10.10">
    <property type="entry name" value="Leucine-rich Repeat Variant"/>
    <property type="match status" value="1"/>
</dbReference>
<evidence type="ECO:0000256" key="2">
    <source>
        <dbReference type="ARBA" id="ARBA00022448"/>
    </source>
</evidence>
<evidence type="ECO:0000256" key="3">
    <source>
        <dbReference type="ARBA" id="ARBA00022927"/>
    </source>
</evidence>
<dbReference type="InterPro" id="IPR016024">
    <property type="entry name" value="ARM-type_fold"/>
</dbReference>
<dbReference type="Pfam" id="PF01749">
    <property type="entry name" value="IBB"/>
    <property type="match status" value="1"/>
</dbReference>
<sequence length="426" mass="47343">MALRPSHDDNVPKLDTTEEAHLKLYKNNAKHEDMRCRRNETTVEIRKQKGAQLLMKRRNQLNDENEDGEVSDIEGIELPNTKWLANGEIINVLNISPTIEQARTYLEALRRRLSRSKNPPIDEVIKSGLLHVLVQALGVEDDGVRLDAAWALTNIVSGTHVQALAVVEAGATLPLIQLTQSPNKILSEQALWAVANIAGDSPQLRDHIIECDGLNALMALVDRLDSLDSSCARTLARAFCNMCLHRNPHAPIQVLEVLSRGLSRLITHPVYLHSVIKLLRNSDVLAIPALCVFGSMSTGYDDSKQGDFQCQFEASWAVANLARGGTAKQVLCLLEENAIPTLCVALTHTNVDLLNNILETLHTLLNAVSSCCPERFDEVRNSVEENGGFYRMERLQESESVKSKRNFEQQSKSHGTFADFRDDGCD</sequence>
<reference evidence="7" key="1">
    <citation type="submission" date="2021-06" db="EMBL/GenBank/DDBJ databases">
        <title>Parelaphostrongylus tenuis whole genome reference sequence.</title>
        <authorList>
            <person name="Garwood T.J."/>
            <person name="Larsen P.A."/>
            <person name="Fountain-Jones N.M."/>
            <person name="Garbe J.R."/>
            <person name="Macchietto M.G."/>
            <person name="Kania S.A."/>
            <person name="Gerhold R.W."/>
            <person name="Richards J.E."/>
            <person name="Wolf T.M."/>
        </authorList>
    </citation>
    <scope>NUCLEOTIDE SEQUENCE</scope>
    <source>
        <strain evidence="7">MNPRO001-30</strain>
        <tissue evidence="7">Meninges</tissue>
    </source>
</reference>
<keyword evidence="3" id="KW-0653">Protein transport</keyword>
<name>A0AAD5QN56_PARTN</name>
<comment type="similarity">
    <text evidence="1">Belongs to the importin alpha family.</text>
</comment>
<evidence type="ECO:0000256" key="4">
    <source>
        <dbReference type="PROSITE-ProRule" id="PRU00561"/>
    </source>
</evidence>
<keyword evidence="2 4" id="KW-0813">Transport</keyword>
<dbReference type="SMART" id="SM00185">
    <property type="entry name" value="ARM"/>
    <property type="match status" value="5"/>
</dbReference>
<dbReference type="PANTHER" id="PTHR23316">
    <property type="entry name" value="IMPORTIN ALPHA"/>
    <property type="match status" value="1"/>
</dbReference>
<feature type="domain" description="IBB" evidence="6">
    <location>
        <begin position="5"/>
        <end position="67"/>
    </location>
</feature>
<dbReference type="PROSITE" id="PS51214">
    <property type="entry name" value="IBB"/>
    <property type="match status" value="1"/>
</dbReference>
<evidence type="ECO:0000259" key="6">
    <source>
        <dbReference type="PROSITE" id="PS51214"/>
    </source>
</evidence>
<comment type="caution">
    <text evidence="7">The sequence shown here is derived from an EMBL/GenBank/DDBJ whole genome shotgun (WGS) entry which is preliminary data.</text>
</comment>
<dbReference type="InterPro" id="IPR011989">
    <property type="entry name" value="ARM-like"/>
</dbReference>
<accession>A0AAD5QN56</accession>
<dbReference type="GO" id="GO:0061608">
    <property type="term" value="F:nuclear import signal receptor activity"/>
    <property type="evidence" value="ECO:0007669"/>
    <property type="project" value="InterPro"/>
</dbReference>
<proteinExistence type="inferred from homology"/>
<dbReference type="Proteomes" id="UP001196413">
    <property type="component" value="Unassembled WGS sequence"/>
</dbReference>
<dbReference type="InterPro" id="IPR000225">
    <property type="entry name" value="Armadillo"/>
</dbReference>
<evidence type="ECO:0000313" key="7">
    <source>
        <dbReference type="EMBL" id="KAJ1352721.1"/>
    </source>
</evidence>
<feature type="region of interest" description="Disordered" evidence="5">
    <location>
        <begin position="400"/>
        <end position="426"/>
    </location>
</feature>
<dbReference type="SUPFAM" id="SSF48371">
    <property type="entry name" value="ARM repeat"/>
    <property type="match status" value="1"/>
</dbReference>
<dbReference type="AlphaFoldDB" id="A0AAD5QN56"/>
<dbReference type="GO" id="GO:0006606">
    <property type="term" value="P:protein import into nucleus"/>
    <property type="evidence" value="ECO:0007669"/>
    <property type="project" value="InterPro"/>
</dbReference>
<gene>
    <name evidence="7" type="ORF">KIN20_009126</name>
</gene>
<dbReference type="Pfam" id="PF00514">
    <property type="entry name" value="Arm"/>
    <property type="match status" value="2"/>
</dbReference>